<accession>A0A146CIZ3</accession>
<evidence type="ECO:0000313" key="2">
    <source>
        <dbReference type="EMBL" id="AMX81466.1"/>
    </source>
</evidence>
<protein>
    <submittedName>
        <fullName evidence="2">Venom toxin meuEnz24</fullName>
    </submittedName>
</protein>
<keyword evidence="1" id="KW-0732">Signal</keyword>
<name>A0A146CIZ3_MESEU</name>
<feature type="chain" id="PRO_5007523448" evidence="1">
    <location>
        <begin position="21"/>
        <end position="116"/>
    </location>
</feature>
<sequence length="116" mass="13464">MKMILLLIVVGMIAISKCQTEDNLCDLSRNQKLVLVNCLQSFLSEEQKAAEQQFYQCLGYDSEIDYYEGTCGFSKEEQEQYEQILEKCFNEMPPYEFSATDEDIKNCVEKAKESKQ</sequence>
<proteinExistence type="evidence at transcript level"/>
<organism evidence="2">
    <name type="scientific">Mesobuthus eupeus</name>
    <name type="common">Lesser Asian scorpion</name>
    <name type="synonym">Buthus eupeus</name>
    <dbReference type="NCBI Taxonomy" id="34648"/>
    <lineage>
        <taxon>Eukaryota</taxon>
        <taxon>Metazoa</taxon>
        <taxon>Ecdysozoa</taxon>
        <taxon>Arthropoda</taxon>
        <taxon>Chelicerata</taxon>
        <taxon>Arachnida</taxon>
        <taxon>Scorpiones</taxon>
        <taxon>Buthida</taxon>
        <taxon>Buthoidea</taxon>
        <taxon>Buthidae</taxon>
        <taxon>Mesobuthus</taxon>
    </lineage>
</organism>
<evidence type="ECO:0000256" key="1">
    <source>
        <dbReference type="SAM" id="SignalP"/>
    </source>
</evidence>
<feature type="signal peptide" evidence="1">
    <location>
        <begin position="1"/>
        <end position="20"/>
    </location>
</feature>
<reference evidence="2" key="1">
    <citation type="submission" date="2016-01" db="EMBL/GenBank/DDBJ databases">
        <title>Iranian Mesobuthus eupeus venom enzyme.</title>
        <authorList>
            <person name="Baradaran M."/>
            <person name="Jalali A."/>
            <person name="Galehdari H."/>
            <person name="Naderi Soorki M."/>
        </authorList>
    </citation>
    <scope>NUCLEOTIDE SEQUENCE</scope>
    <source>
        <tissue evidence="2">Venom gland</tissue>
    </source>
</reference>
<dbReference type="EMBL" id="KU513836">
    <property type="protein sequence ID" value="AMX81466.1"/>
    <property type="molecule type" value="mRNA"/>
</dbReference>
<dbReference type="AlphaFoldDB" id="A0A146CIZ3"/>